<sequence length="94" mass="10167">MIPVPRPHKTSPLILLLVALLGIIGGYIYYTQIGASGEDLVQAAPGANDSSFLRFKTLKLDFSLLDTAPFSNLKTYGDIPIQSSVGTRDDIFNP</sequence>
<dbReference type="STRING" id="1802701.A3A33_03405"/>
<name>A0A1F8GU31_9BACT</name>
<dbReference type="EMBL" id="MGKP01000012">
    <property type="protein sequence ID" value="OGN28801.1"/>
    <property type="molecule type" value="Genomic_DNA"/>
</dbReference>
<organism evidence="2 3">
    <name type="scientific">Candidatus Yanofskybacteria bacterium RIFCSPLOWO2_01_FULL_49_25</name>
    <dbReference type="NCBI Taxonomy" id="1802701"/>
    <lineage>
        <taxon>Bacteria</taxon>
        <taxon>Candidatus Yanofskyibacteriota</taxon>
    </lineage>
</organism>
<reference evidence="2 3" key="1">
    <citation type="journal article" date="2016" name="Nat. Commun.">
        <title>Thousands of microbial genomes shed light on interconnected biogeochemical processes in an aquifer system.</title>
        <authorList>
            <person name="Anantharaman K."/>
            <person name="Brown C.T."/>
            <person name="Hug L.A."/>
            <person name="Sharon I."/>
            <person name="Castelle C.J."/>
            <person name="Probst A.J."/>
            <person name="Thomas B.C."/>
            <person name="Singh A."/>
            <person name="Wilkins M.J."/>
            <person name="Karaoz U."/>
            <person name="Brodie E.L."/>
            <person name="Williams K.H."/>
            <person name="Hubbard S.S."/>
            <person name="Banfield J.F."/>
        </authorList>
    </citation>
    <scope>NUCLEOTIDE SEQUENCE [LARGE SCALE GENOMIC DNA]</scope>
</reference>
<feature type="transmembrane region" description="Helical" evidence="1">
    <location>
        <begin position="12"/>
        <end position="30"/>
    </location>
</feature>
<evidence type="ECO:0000313" key="2">
    <source>
        <dbReference type="EMBL" id="OGN28801.1"/>
    </source>
</evidence>
<comment type="caution">
    <text evidence="2">The sequence shown here is derived from an EMBL/GenBank/DDBJ whole genome shotgun (WGS) entry which is preliminary data.</text>
</comment>
<dbReference type="Proteomes" id="UP000179047">
    <property type="component" value="Unassembled WGS sequence"/>
</dbReference>
<protein>
    <submittedName>
        <fullName evidence="2">Uncharacterized protein</fullName>
    </submittedName>
</protein>
<dbReference type="AlphaFoldDB" id="A0A1F8GU31"/>
<gene>
    <name evidence="2" type="ORF">A3A33_03405</name>
</gene>
<accession>A0A1F8GU31</accession>
<keyword evidence="1" id="KW-0812">Transmembrane</keyword>
<evidence type="ECO:0000256" key="1">
    <source>
        <dbReference type="SAM" id="Phobius"/>
    </source>
</evidence>
<keyword evidence="1" id="KW-0472">Membrane</keyword>
<evidence type="ECO:0000313" key="3">
    <source>
        <dbReference type="Proteomes" id="UP000179047"/>
    </source>
</evidence>
<keyword evidence="1" id="KW-1133">Transmembrane helix</keyword>
<proteinExistence type="predicted"/>